<feature type="transmembrane region" description="Helical" evidence="1">
    <location>
        <begin position="425"/>
        <end position="445"/>
    </location>
</feature>
<feature type="transmembrane region" description="Helical" evidence="1">
    <location>
        <begin position="401"/>
        <end position="419"/>
    </location>
</feature>
<dbReference type="AlphaFoldDB" id="A0A3A1UV60"/>
<sequence>MLMRWQRWNRQAKVLLWIITLIGVVAALPLGASRMAMEGSSDTVEYVFDYRDIVEVAESQPRPQQFLEDKLAVLKDAGITTMAVYESSLKELAQAGRLTYYNEKDVALLQGKPASEDTNYTYVLFSGPEEEAAVGPIVREAYDRMGVAYRDWSYEGRNGLVIEESLTAAMLKTLDFDPMTLGAIADAGFHILPRFSDRVVPYDAERTASQLERLKAYGVERILFDGESVKGAADQSALHSLDSLGALLNEYGIGLTAIENLKKPQQGLNKLAYLTNYNVVRVYSLSPEDSLSMTQAGIEDRFLLAAKDRNIRMFFLNTTTKNSQDKGIIEQSVDSLAAAMGSESGVIAQMEEAGYPTGIAKAFTFEKASWEKPLRGIVALGAIAIITLLISAFIPAVAIPVFVIGLIGSAGLYVLNSSLMEQGLALGAAVSGPTLALIWVMNRIYSRTIGERRMVGGEAWSVGGSGSAQDPNKEERVQWVFPSVSIGRRLGIAINWFVVATCITLTAVPLVFGLLNNITYSLVLEQFRGVSVLHLAPLFLVAVYVVLYQGSDGRGVIKRAVYLLRQPIRVIWVITAVIVGGIGFYYLSRTGNAGEVSSLELVIRNWLESTFGVRPRFKEFMLGHPPLLLGLFLALRYRAAWAFIIIGTLGQLTMVSTFTHIHTPLYISIVRTLLGLGAGIVIGGIAIFAWIVLEGAWRKWLAPVISKSKYSA</sequence>
<keyword evidence="3" id="KW-1185">Reference proteome</keyword>
<feature type="transmembrane region" description="Helical" evidence="1">
    <location>
        <begin position="639"/>
        <end position="661"/>
    </location>
</feature>
<comment type="caution">
    <text evidence="2">The sequence shown here is derived from an EMBL/GenBank/DDBJ whole genome shotgun (WGS) entry which is preliminary data.</text>
</comment>
<proteinExistence type="predicted"/>
<keyword evidence="1" id="KW-0472">Membrane</keyword>
<dbReference type="Proteomes" id="UP000266482">
    <property type="component" value="Unassembled WGS sequence"/>
</dbReference>
<keyword evidence="1" id="KW-0812">Transmembrane</keyword>
<name>A0A3A1UV60_9BACL</name>
<feature type="transmembrane region" description="Helical" evidence="1">
    <location>
        <begin position="493"/>
        <end position="515"/>
    </location>
</feature>
<gene>
    <name evidence="2" type="ORF">D3P08_18455</name>
</gene>
<evidence type="ECO:0000313" key="2">
    <source>
        <dbReference type="EMBL" id="RIX51062.1"/>
    </source>
</evidence>
<dbReference type="InterPro" id="IPR043748">
    <property type="entry name" value="DUF5693"/>
</dbReference>
<accession>A0A3A1UV60</accession>
<feature type="transmembrane region" description="Helical" evidence="1">
    <location>
        <begin position="568"/>
        <end position="587"/>
    </location>
</feature>
<evidence type="ECO:0000313" key="3">
    <source>
        <dbReference type="Proteomes" id="UP000266482"/>
    </source>
</evidence>
<evidence type="ECO:0000256" key="1">
    <source>
        <dbReference type="SAM" id="Phobius"/>
    </source>
</evidence>
<dbReference type="OrthoDB" id="3805529at2"/>
<dbReference type="Pfam" id="PF18949">
    <property type="entry name" value="DUF5693"/>
    <property type="match status" value="1"/>
</dbReference>
<feature type="transmembrane region" description="Helical" evidence="1">
    <location>
        <begin position="527"/>
        <end position="547"/>
    </location>
</feature>
<feature type="transmembrane region" description="Helical" evidence="1">
    <location>
        <begin position="374"/>
        <end position="394"/>
    </location>
</feature>
<reference evidence="2 3" key="1">
    <citation type="submission" date="2018-09" db="EMBL/GenBank/DDBJ databases">
        <title>Paenibacillus aracenensis nov. sp. isolated from a cave in southern Spain.</title>
        <authorList>
            <person name="Jurado V."/>
            <person name="Gutierrez-Patricio S."/>
            <person name="Gonzalez-Pimentel J.L."/>
            <person name="Miller A.Z."/>
            <person name="Laiz L."/>
            <person name="Saiz-Jimenez C."/>
        </authorList>
    </citation>
    <scope>NUCLEOTIDE SEQUENCE [LARGE SCALE GENOMIC DNA]</scope>
    <source>
        <strain evidence="2 3">DSM 22867</strain>
    </source>
</reference>
<feature type="transmembrane region" description="Helical" evidence="1">
    <location>
        <begin position="673"/>
        <end position="693"/>
    </location>
</feature>
<keyword evidence="1" id="KW-1133">Transmembrane helix</keyword>
<organism evidence="2 3">
    <name type="scientific">Paenibacillus nanensis</name>
    <dbReference type="NCBI Taxonomy" id="393251"/>
    <lineage>
        <taxon>Bacteria</taxon>
        <taxon>Bacillati</taxon>
        <taxon>Bacillota</taxon>
        <taxon>Bacilli</taxon>
        <taxon>Bacillales</taxon>
        <taxon>Paenibacillaceae</taxon>
        <taxon>Paenibacillus</taxon>
    </lineage>
</organism>
<dbReference type="EMBL" id="QXQA01000012">
    <property type="protein sequence ID" value="RIX51062.1"/>
    <property type="molecule type" value="Genomic_DNA"/>
</dbReference>
<protein>
    <submittedName>
        <fullName evidence="2">Uncharacterized protein</fullName>
    </submittedName>
</protein>